<keyword evidence="3 7" id="KW-0812">Transmembrane</keyword>
<comment type="similarity">
    <text evidence="2">Belongs to the glycosyltransferase 31 family. Beta3-Gal-T subfamily.</text>
</comment>
<protein>
    <submittedName>
        <fullName evidence="8">(Mediterranean fruit fly) hypothetical protein</fullName>
    </submittedName>
</protein>
<dbReference type="PANTHER" id="PTHR23033">
    <property type="entry name" value="BETA1,3-GALACTOSYLTRANSFERASE"/>
    <property type="match status" value="1"/>
</dbReference>
<evidence type="ECO:0000256" key="2">
    <source>
        <dbReference type="ARBA" id="ARBA00006462"/>
    </source>
</evidence>
<evidence type="ECO:0000256" key="4">
    <source>
        <dbReference type="ARBA" id="ARBA00022968"/>
    </source>
</evidence>
<dbReference type="InterPro" id="IPR026050">
    <property type="entry name" value="C1GALT1/C1GALT1_chp1"/>
</dbReference>
<dbReference type="Proteomes" id="UP000606786">
    <property type="component" value="Unassembled WGS sequence"/>
</dbReference>
<organism evidence="8 9">
    <name type="scientific">Ceratitis capitata</name>
    <name type="common">Mediterranean fruit fly</name>
    <name type="synonym">Tephritis capitata</name>
    <dbReference type="NCBI Taxonomy" id="7213"/>
    <lineage>
        <taxon>Eukaryota</taxon>
        <taxon>Metazoa</taxon>
        <taxon>Ecdysozoa</taxon>
        <taxon>Arthropoda</taxon>
        <taxon>Hexapoda</taxon>
        <taxon>Insecta</taxon>
        <taxon>Pterygota</taxon>
        <taxon>Neoptera</taxon>
        <taxon>Endopterygota</taxon>
        <taxon>Diptera</taxon>
        <taxon>Brachycera</taxon>
        <taxon>Muscomorpha</taxon>
        <taxon>Tephritoidea</taxon>
        <taxon>Tephritidae</taxon>
        <taxon>Ceratitis</taxon>
        <taxon>Ceratitis</taxon>
    </lineage>
</organism>
<comment type="subcellular location">
    <subcellularLocation>
        <location evidence="1">Membrane</location>
        <topology evidence="1">Single-pass type II membrane protein</topology>
    </subcellularLocation>
</comment>
<feature type="transmembrane region" description="Helical" evidence="7">
    <location>
        <begin position="27"/>
        <end position="44"/>
    </location>
</feature>
<evidence type="ECO:0000313" key="8">
    <source>
        <dbReference type="EMBL" id="CAD7006362.1"/>
    </source>
</evidence>
<dbReference type="Gene3D" id="3.90.550.50">
    <property type="match status" value="1"/>
</dbReference>
<dbReference type="PROSITE" id="PS51257">
    <property type="entry name" value="PROKAR_LIPOPROTEIN"/>
    <property type="match status" value="1"/>
</dbReference>
<dbReference type="PANTHER" id="PTHR23033:SF14">
    <property type="entry name" value="GLYCOPROTEIN-N-ACETYLGALACTOSAMINE 3-BETA-GALACTOSYLTRANSFERASE 1-RELATED"/>
    <property type="match status" value="1"/>
</dbReference>
<accession>A0A811V419</accession>
<evidence type="ECO:0000256" key="7">
    <source>
        <dbReference type="SAM" id="Phobius"/>
    </source>
</evidence>
<reference evidence="8" key="1">
    <citation type="submission" date="2020-11" db="EMBL/GenBank/DDBJ databases">
        <authorList>
            <person name="Whitehead M."/>
        </authorList>
    </citation>
    <scope>NUCLEOTIDE SEQUENCE</scope>
    <source>
        <strain evidence="8">EGII</strain>
    </source>
</reference>
<proteinExistence type="inferred from homology"/>
<dbReference type="EMBL" id="CAJHJT010000034">
    <property type="protein sequence ID" value="CAD7006362.1"/>
    <property type="molecule type" value="Genomic_DNA"/>
</dbReference>
<keyword evidence="9" id="KW-1185">Reference proteome</keyword>
<keyword evidence="4" id="KW-0735">Signal-anchor</keyword>
<name>A0A811V419_CERCA</name>
<evidence type="ECO:0000256" key="5">
    <source>
        <dbReference type="ARBA" id="ARBA00022989"/>
    </source>
</evidence>
<sequence>MLLPKSATESDIHAVRHTVVLRKSFNFTHLLLSCLIVLITLLLIRAQQERLCRETVSVQAQSKSLKESLKDKAQVFCLIFISQPQLARNALKVKRTWSKHCNHELFVSSNNHEVLEPLIIRQPLATPGHKWKRLRLALRYVHENHLDQAGWFLLAYENK</sequence>
<evidence type="ECO:0000256" key="3">
    <source>
        <dbReference type="ARBA" id="ARBA00022692"/>
    </source>
</evidence>
<gene>
    <name evidence="8" type="ORF">CCAP1982_LOCUS14684</name>
</gene>
<dbReference type="AlphaFoldDB" id="A0A811V419"/>
<keyword evidence="6 7" id="KW-0472">Membrane</keyword>
<dbReference type="GO" id="GO:0016263">
    <property type="term" value="F:glycoprotein-N-acetylgalactosamine 3-beta-galactosyltransferase activity"/>
    <property type="evidence" value="ECO:0007669"/>
    <property type="project" value="TreeGrafter"/>
</dbReference>
<comment type="caution">
    <text evidence="8">The sequence shown here is derived from an EMBL/GenBank/DDBJ whole genome shotgun (WGS) entry which is preliminary data.</text>
</comment>
<keyword evidence="5 7" id="KW-1133">Transmembrane helix</keyword>
<evidence type="ECO:0000256" key="1">
    <source>
        <dbReference type="ARBA" id="ARBA00004606"/>
    </source>
</evidence>
<evidence type="ECO:0000313" key="9">
    <source>
        <dbReference type="Proteomes" id="UP000606786"/>
    </source>
</evidence>
<dbReference type="GO" id="GO:0016020">
    <property type="term" value="C:membrane"/>
    <property type="evidence" value="ECO:0007669"/>
    <property type="project" value="UniProtKB-SubCell"/>
</dbReference>
<evidence type="ECO:0000256" key="6">
    <source>
        <dbReference type="ARBA" id="ARBA00023136"/>
    </source>
</evidence>